<dbReference type="GO" id="GO:0017150">
    <property type="term" value="F:tRNA dihydrouridine synthase activity"/>
    <property type="evidence" value="ECO:0007669"/>
    <property type="project" value="InterPro"/>
</dbReference>
<protein>
    <recommendedName>
        <fullName evidence="12">tRNA-dihydrouridine synthase</fullName>
        <ecNumber evidence="12">1.3.1.-</ecNumber>
    </recommendedName>
</protein>
<dbReference type="PANTHER" id="PTHR11082">
    <property type="entry name" value="TRNA-DIHYDROURIDINE SYNTHASE"/>
    <property type="match status" value="1"/>
</dbReference>
<comment type="cofactor">
    <cofactor evidence="1 12 14">
        <name>FMN</name>
        <dbReference type="ChEBI" id="CHEBI:58210"/>
    </cofactor>
</comment>
<comment type="catalytic activity">
    <reaction evidence="10">
        <text>a 5,6-dihydrouridine in tRNA + NADP(+) = a uridine in tRNA + NADPH + H(+)</text>
        <dbReference type="Rhea" id="RHEA:23624"/>
        <dbReference type="Rhea" id="RHEA-COMP:13339"/>
        <dbReference type="Rhea" id="RHEA-COMP:13887"/>
        <dbReference type="ChEBI" id="CHEBI:15378"/>
        <dbReference type="ChEBI" id="CHEBI:57783"/>
        <dbReference type="ChEBI" id="CHEBI:58349"/>
        <dbReference type="ChEBI" id="CHEBI:65315"/>
        <dbReference type="ChEBI" id="CHEBI:74443"/>
    </reaction>
</comment>
<evidence type="ECO:0000256" key="4">
    <source>
        <dbReference type="ARBA" id="ARBA00022630"/>
    </source>
</evidence>
<evidence type="ECO:0000256" key="8">
    <source>
        <dbReference type="ARBA" id="ARBA00022884"/>
    </source>
</evidence>
<dbReference type="InterPro" id="IPR013785">
    <property type="entry name" value="Aldolase_TIM"/>
</dbReference>
<reference evidence="16 17" key="1">
    <citation type="journal article" date="2016" name="Nat. Commun.">
        <title>Thousands of microbial genomes shed light on interconnected biogeochemical processes in an aquifer system.</title>
        <authorList>
            <person name="Anantharaman K."/>
            <person name="Brown C.T."/>
            <person name="Hug L.A."/>
            <person name="Sharon I."/>
            <person name="Castelle C.J."/>
            <person name="Probst A.J."/>
            <person name="Thomas B.C."/>
            <person name="Singh A."/>
            <person name="Wilkins M.J."/>
            <person name="Karaoz U."/>
            <person name="Brodie E.L."/>
            <person name="Williams K.H."/>
            <person name="Hubbard S.S."/>
            <person name="Banfield J.F."/>
        </authorList>
    </citation>
    <scope>NUCLEOTIDE SEQUENCE [LARGE SCALE GENOMIC DNA]</scope>
</reference>
<dbReference type="SUPFAM" id="SSF51395">
    <property type="entry name" value="FMN-linked oxidoreductases"/>
    <property type="match status" value="1"/>
</dbReference>
<dbReference type="EC" id="1.3.1.-" evidence="12"/>
<feature type="binding site" evidence="14">
    <location>
        <position position="125"/>
    </location>
    <ligand>
        <name>FMN</name>
        <dbReference type="ChEBI" id="CHEBI:58210"/>
    </ligand>
</feature>
<dbReference type="InterPro" id="IPR001269">
    <property type="entry name" value="DUS_fam"/>
</dbReference>
<feature type="domain" description="DUS-like FMN-binding" evidence="15">
    <location>
        <begin position="38"/>
        <end position="348"/>
    </location>
</feature>
<comment type="catalytic activity">
    <reaction evidence="11">
        <text>a 5,6-dihydrouridine in tRNA + NAD(+) = a uridine in tRNA + NADH + H(+)</text>
        <dbReference type="Rhea" id="RHEA:54452"/>
        <dbReference type="Rhea" id="RHEA-COMP:13339"/>
        <dbReference type="Rhea" id="RHEA-COMP:13887"/>
        <dbReference type="ChEBI" id="CHEBI:15378"/>
        <dbReference type="ChEBI" id="CHEBI:57540"/>
        <dbReference type="ChEBI" id="CHEBI:57945"/>
        <dbReference type="ChEBI" id="CHEBI:65315"/>
        <dbReference type="ChEBI" id="CHEBI:74443"/>
    </reaction>
</comment>
<evidence type="ECO:0000256" key="5">
    <source>
        <dbReference type="ARBA" id="ARBA00022643"/>
    </source>
</evidence>
<evidence type="ECO:0000256" key="9">
    <source>
        <dbReference type="ARBA" id="ARBA00023002"/>
    </source>
</evidence>
<dbReference type="Proteomes" id="UP000179448">
    <property type="component" value="Unassembled WGS sequence"/>
</dbReference>
<dbReference type="PROSITE" id="PS01136">
    <property type="entry name" value="UPF0034"/>
    <property type="match status" value="1"/>
</dbReference>
<name>A0A1F6WNS2_9BACT</name>
<dbReference type="Gene3D" id="1.10.1200.80">
    <property type="entry name" value="Putative flavin oxidoreducatase, domain 2"/>
    <property type="match status" value="1"/>
</dbReference>
<dbReference type="PIRSF" id="PIRSF006621">
    <property type="entry name" value="Dus"/>
    <property type="match status" value="1"/>
</dbReference>
<accession>A0A1F6WNS2</accession>
<dbReference type="GO" id="GO:0050660">
    <property type="term" value="F:flavin adenine dinucleotide binding"/>
    <property type="evidence" value="ECO:0007669"/>
    <property type="project" value="InterPro"/>
</dbReference>
<dbReference type="AlphaFoldDB" id="A0A1F6WNS2"/>
<evidence type="ECO:0000256" key="13">
    <source>
        <dbReference type="PIRSR" id="PIRSR006621-1"/>
    </source>
</evidence>
<sequence>MLNTQNSHLSSKAERNNSEYLIHNKGFWASLPKPFFAMAPMSDVTDSAFRSIFAKYGKPDITWTEFVSADGLFLRPINPPAQIIKDINSRLYIVQQIANKHCIGIDHPLLYDLIYDELERPIVAQFFSRDTGRMARAASLAHDLGFDGIDINMGCPSDVICKQGAGAAIMKEPELAKKIIKATIKGANGLPVSVKTRIGFDKNEIETWLPVLLEAHPVAITIHARTRKEMSKVPAHWDIIARAVEIRNKIAPDVLIIGNGDIASIEEAHARVAETNCDGVMIGRGIIGNPWFFNKKIKKENLSSKDIMQALLEHTKLFEEQLGDIKSFAIMKKHFKAYLHSISNSKHIISELMEKGNSYKDVEDIANPLLSR</sequence>
<dbReference type="STRING" id="1801766.A2997_00650"/>
<comment type="caution">
    <text evidence="16">The sequence shown here is derived from an EMBL/GenBank/DDBJ whole genome shotgun (WGS) entry which is preliminary data.</text>
</comment>
<keyword evidence="9 12" id="KW-0560">Oxidoreductase</keyword>
<dbReference type="EMBL" id="MFUQ01000016">
    <property type="protein sequence ID" value="OGI83484.1"/>
    <property type="molecule type" value="Genomic_DNA"/>
</dbReference>
<organism evidence="16 17">
    <name type="scientific">Candidatus Nomurabacteria bacterium RIFCSPLOWO2_01_FULL_36_10b</name>
    <dbReference type="NCBI Taxonomy" id="1801766"/>
    <lineage>
        <taxon>Bacteria</taxon>
        <taxon>Candidatus Nomuraibacteriota</taxon>
    </lineage>
</organism>
<proteinExistence type="inferred from homology"/>
<feature type="binding site" evidence="14">
    <location>
        <begin position="283"/>
        <end position="284"/>
    </location>
    <ligand>
        <name>FMN</name>
        <dbReference type="ChEBI" id="CHEBI:58210"/>
    </ligand>
</feature>
<evidence type="ECO:0000256" key="11">
    <source>
        <dbReference type="ARBA" id="ARBA00048802"/>
    </source>
</evidence>
<evidence type="ECO:0000256" key="6">
    <source>
        <dbReference type="ARBA" id="ARBA00022694"/>
    </source>
</evidence>
<evidence type="ECO:0000256" key="14">
    <source>
        <dbReference type="PIRSR" id="PIRSR006621-2"/>
    </source>
</evidence>
<feature type="binding site" evidence="14">
    <location>
        <position position="195"/>
    </location>
    <ligand>
        <name>FMN</name>
        <dbReference type="ChEBI" id="CHEBI:58210"/>
    </ligand>
</feature>
<evidence type="ECO:0000256" key="12">
    <source>
        <dbReference type="PIRNR" id="PIRNR006621"/>
    </source>
</evidence>
<evidence type="ECO:0000313" key="17">
    <source>
        <dbReference type="Proteomes" id="UP000179448"/>
    </source>
</evidence>
<evidence type="ECO:0000313" key="16">
    <source>
        <dbReference type="EMBL" id="OGI83484.1"/>
    </source>
</evidence>
<evidence type="ECO:0000256" key="10">
    <source>
        <dbReference type="ARBA" id="ARBA00048205"/>
    </source>
</evidence>
<evidence type="ECO:0000256" key="3">
    <source>
        <dbReference type="ARBA" id="ARBA00022555"/>
    </source>
</evidence>
<keyword evidence="7" id="KW-0521">NADP</keyword>
<evidence type="ECO:0000256" key="7">
    <source>
        <dbReference type="ARBA" id="ARBA00022857"/>
    </source>
</evidence>
<dbReference type="InterPro" id="IPR018517">
    <property type="entry name" value="tRNA_hU_synthase_CS"/>
</dbReference>
<keyword evidence="4 12" id="KW-0285">Flavoprotein</keyword>
<evidence type="ECO:0000259" key="15">
    <source>
        <dbReference type="Pfam" id="PF01207"/>
    </source>
</evidence>
<dbReference type="InterPro" id="IPR035587">
    <property type="entry name" value="DUS-like_FMN-bd"/>
</dbReference>
<keyword evidence="5 12" id="KW-0288">FMN</keyword>
<keyword evidence="8" id="KW-0694">RNA-binding</keyword>
<dbReference type="InterPro" id="IPR024036">
    <property type="entry name" value="tRNA-dHydroUridine_Synthase_C"/>
</dbReference>
<dbReference type="GO" id="GO:0000049">
    <property type="term" value="F:tRNA binding"/>
    <property type="evidence" value="ECO:0007669"/>
    <property type="project" value="UniProtKB-KW"/>
</dbReference>
<comment type="function">
    <text evidence="2 12">Catalyzes the synthesis of 5,6-dihydrouridine (D), a modified base found in the D-loop of most tRNAs, via the reduction of the C5-C6 double bond in target uridines.</text>
</comment>
<feature type="binding site" evidence="14">
    <location>
        <position position="223"/>
    </location>
    <ligand>
        <name>FMN</name>
        <dbReference type="ChEBI" id="CHEBI:58210"/>
    </ligand>
</feature>
<dbReference type="PANTHER" id="PTHR11082:SF25">
    <property type="entry name" value="DUS-LIKE FMN-BINDING DOMAIN-CONTAINING PROTEIN"/>
    <property type="match status" value="1"/>
</dbReference>
<keyword evidence="6 12" id="KW-0819">tRNA processing</keyword>
<evidence type="ECO:0000256" key="2">
    <source>
        <dbReference type="ARBA" id="ARBA00002790"/>
    </source>
</evidence>
<dbReference type="Gene3D" id="3.20.20.70">
    <property type="entry name" value="Aldolase class I"/>
    <property type="match status" value="1"/>
</dbReference>
<feature type="active site" description="Proton donor" evidence="13">
    <location>
        <position position="155"/>
    </location>
</feature>
<dbReference type="Pfam" id="PF01207">
    <property type="entry name" value="Dus"/>
    <property type="match status" value="1"/>
</dbReference>
<keyword evidence="14" id="KW-0547">Nucleotide-binding</keyword>
<comment type="similarity">
    <text evidence="12">Belongs to the dus family.</text>
</comment>
<dbReference type="CDD" id="cd02801">
    <property type="entry name" value="DUS_like_FMN"/>
    <property type="match status" value="1"/>
</dbReference>
<keyword evidence="3" id="KW-0820">tRNA-binding</keyword>
<gene>
    <name evidence="16" type="ORF">A2997_00650</name>
</gene>
<evidence type="ECO:0000256" key="1">
    <source>
        <dbReference type="ARBA" id="ARBA00001917"/>
    </source>
</evidence>